<gene>
    <name evidence="2" type="ORF">D5281_03560</name>
</gene>
<dbReference type="OrthoDB" id="9789991at2"/>
<accession>A0A9X5GR10</accession>
<name>A0A9X5GR10_9FIRM</name>
<feature type="transmembrane region" description="Helical" evidence="1">
    <location>
        <begin position="7"/>
        <end position="26"/>
    </location>
</feature>
<keyword evidence="1" id="KW-0812">Transmembrane</keyword>
<keyword evidence="1" id="KW-0472">Membrane</keyword>
<dbReference type="Proteomes" id="UP001154420">
    <property type="component" value="Unassembled WGS sequence"/>
</dbReference>
<dbReference type="Pfam" id="PF12685">
    <property type="entry name" value="SpoIIIAH"/>
    <property type="match status" value="1"/>
</dbReference>
<dbReference type="Gene3D" id="1.10.287.4300">
    <property type="entry name" value="Stage III sporulation protein AH-like"/>
    <property type="match status" value="1"/>
</dbReference>
<reference evidence="2" key="1">
    <citation type="submission" date="2018-09" db="EMBL/GenBank/DDBJ databases">
        <title>Murine metabolic-syndrome-specific gut microbial biobank.</title>
        <authorList>
            <person name="Liu C."/>
        </authorList>
    </citation>
    <scope>NUCLEOTIDE SEQUENCE</scope>
    <source>
        <strain evidence="2">D42-62</strain>
    </source>
</reference>
<keyword evidence="3" id="KW-1185">Reference proteome</keyword>
<evidence type="ECO:0000313" key="3">
    <source>
        <dbReference type="Proteomes" id="UP001154420"/>
    </source>
</evidence>
<proteinExistence type="predicted"/>
<dbReference type="EMBL" id="QZDT01000003">
    <property type="protein sequence ID" value="NBJ91691.1"/>
    <property type="molecule type" value="Genomic_DNA"/>
</dbReference>
<evidence type="ECO:0000256" key="1">
    <source>
        <dbReference type="SAM" id="Phobius"/>
    </source>
</evidence>
<keyword evidence="1" id="KW-1133">Transmembrane helix</keyword>
<dbReference type="RefSeq" id="WP_160558859.1">
    <property type="nucleotide sequence ID" value="NZ_QZDT01000003.1"/>
</dbReference>
<sequence>MVKKNQIMITALAIMIAVAGYLNFAGSRITEEEIMTAGSDTVVASDQVVTGTDEDVAALFEISDEDIEQANNSDIQSMDSEVVISADNYLDETMDEIMAENMTGDMAQNIGSELSGDETPGEAVFTSASSLDTLSGARLMKEQTRAKNKETLLEIINNVNISEEQKQAAVDDMIALTDVAEKETAAEILLESKGFDDVVVSITEDTVDVVVNAQELTEAQRAQIEDIIIRKTGVAPESIVISTLNAG</sequence>
<dbReference type="InterPro" id="IPR024232">
    <property type="entry name" value="SpoIIIAH"/>
</dbReference>
<organism evidence="2 3">
    <name type="scientific">Parablautia muri</name>
    <dbReference type="NCBI Taxonomy" id="2320879"/>
    <lineage>
        <taxon>Bacteria</taxon>
        <taxon>Bacillati</taxon>
        <taxon>Bacillota</taxon>
        <taxon>Clostridia</taxon>
        <taxon>Lachnospirales</taxon>
        <taxon>Lachnospiraceae</taxon>
        <taxon>Parablautia</taxon>
    </lineage>
</organism>
<dbReference type="AlphaFoldDB" id="A0A9X5GR10"/>
<comment type="caution">
    <text evidence="2">The sequence shown here is derived from an EMBL/GenBank/DDBJ whole genome shotgun (WGS) entry which is preliminary data.</text>
</comment>
<evidence type="ECO:0000313" key="2">
    <source>
        <dbReference type="EMBL" id="NBJ91691.1"/>
    </source>
</evidence>
<dbReference type="InterPro" id="IPR038503">
    <property type="entry name" value="SpoIIIAH_sf"/>
</dbReference>
<protein>
    <submittedName>
        <fullName evidence="2">SpoIIIAH-like family protein</fullName>
    </submittedName>
</protein>